<organism evidence="4 5">
    <name type="scientific">Candidatus Aquitaenariimonas noxiae</name>
    <dbReference type="NCBI Taxonomy" id="1974741"/>
    <lineage>
        <taxon>Bacteria</taxon>
        <taxon>Pseudomonadati</taxon>
        <taxon>Candidatus Omnitrophota</taxon>
        <taxon>Candidatus Aquitaenariimonas</taxon>
    </lineage>
</organism>
<dbReference type="InterPro" id="IPR002686">
    <property type="entry name" value="Transposase_17"/>
</dbReference>
<dbReference type="Proteomes" id="UP000230052">
    <property type="component" value="Unassembled WGS sequence"/>
</dbReference>
<evidence type="ECO:0000256" key="2">
    <source>
        <dbReference type="SAM" id="Phobius"/>
    </source>
</evidence>
<evidence type="ECO:0000256" key="1">
    <source>
        <dbReference type="SAM" id="Coils"/>
    </source>
</evidence>
<keyword evidence="2" id="KW-0472">Membrane</keyword>
<proteinExistence type="predicted"/>
<name>A0A2J0KWB5_9BACT</name>
<evidence type="ECO:0000313" key="4">
    <source>
        <dbReference type="EMBL" id="PIU42099.1"/>
    </source>
</evidence>
<accession>A0A2J0KWB5</accession>
<dbReference type="Gene3D" id="3.30.70.1290">
    <property type="entry name" value="Transposase IS200-like"/>
    <property type="match status" value="1"/>
</dbReference>
<dbReference type="EMBL" id="PEWV01000020">
    <property type="protein sequence ID" value="PIU42099.1"/>
    <property type="molecule type" value="Genomic_DNA"/>
</dbReference>
<dbReference type="Pfam" id="PF01797">
    <property type="entry name" value="Y1_Tnp"/>
    <property type="match status" value="1"/>
</dbReference>
<dbReference type="InterPro" id="IPR036515">
    <property type="entry name" value="Transposase_17_sf"/>
</dbReference>
<dbReference type="GO" id="GO:0003677">
    <property type="term" value="F:DNA binding"/>
    <property type="evidence" value="ECO:0007669"/>
    <property type="project" value="InterPro"/>
</dbReference>
<dbReference type="SUPFAM" id="SSF143422">
    <property type="entry name" value="Transposase IS200-like"/>
    <property type="match status" value="1"/>
</dbReference>
<dbReference type="GO" id="GO:0004803">
    <property type="term" value="F:transposase activity"/>
    <property type="evidence" value="ECO:0007669"/>
    <property type="project" value="InterPro"/>
</dbReference>
<reference evidence="4 5" key="1">
    <citation type="submission" date="2017-09" db="EMBL/GenBank/DDBJ databases">
        <title>Depth-based differentiation of microbial function through sediment-hosted aquifers and enrichment of novel symbionts in the deep terrestrial subsurface.</title>
        <authorList>
            <person name="Probst A.J."/>
            <person name="Ladd B."/>
            <person name="Jarett J.K."/>
            <person name="Geller-Mcgrath D.E."/>
            <person name="Sieber C.M."/>
            <person name="Emerson J.B."/>
            <person name="Anantharaman K."/>
            <person name="Thomas B.C."/>
            <person name="Malmstrom R."/>
            <person name="Stieglmeier M."/>
            <person name="Klingl A."/>
            <person name="Woyke T."/>
            <person name="Ryan C.M."/>
            <person name="Banfield J.F."/>
        </authorList>
    </citation>
    <scope>NUCLEOTIDE SEQUENCE [LARGE SCALE GENOMIC DNA]</scope>
    <source>
        <strain evidence="4">CG07_land_8_20_14_0_80_42_15</strain>
    </source>
</reference>
<evidence type="ECO:0000259" key="3">
    <source>
        <dbReference type="SMART" id="SM01321"/>
    </source>
</evidence>
<keyword evidence="2" id="KW-1133">Transmembrane helix</keyword>
<dbReference type="PANTHER" id="PTHR34322">
    <property type="entry name" value="TRANSPOSASE, Y1_TNP DOMAIN-CONTAINING"/>
    <property type="match status" value="1"/>
</dbReference>
<feature type="domain" description="Transposase IS200-like" evidence="3">
    <location>
        <begin position="43"/>
        <end position="158"/>
    </location>
</feature>
<keyword evidence="2" id="KW-0812">Transmembrane</keyword>
<dbReference type="AlphaFoldDB" id="A0A2J0KWB5"/>
<keyword evidence="1" id="KW-0175">Coiled coil</keyword>
<evidence type="ECO:0000313" key="5">
    <source>
        <dbReference type="Proteomes" id="UP000230052"/>
    </source>
</evidence>
<gene>
    <name evidence="4" type="ORF">COS99_02135</name>
</gene>
<dbReference type="SMART" id="SM01321">
    <property type="entry name" value="Y1_Tnp"/>
    <property type="match status" value="1"/>
</dbReference>
<dbReference type="PANTHER" id="PTHR34322:SF2">
    <property type="entry name" value="TRANSPOSASE IS200-LIKE DOMAIN-CONTAINING PROTEIN"/>
    <property type="match status" value="1"/>
</dbReference>
<feature type="coiled-coil region" evidence="1">
    <location>
        <begin position="307"/>
        <end position="351"/>
    </location>
</feature>
<protein>
    <recommendedName>
        <fullName evidence="3">Transposase IS200-like domain-containing protein</fullName>
    </recommendedName>
</protein>
<dbReference type="GO" id="GO:0006313">
    <property type="term" value="P:DNA transposition"/>
    <property type="evidence" value="ECO:0007669"/>
    <property type="project" value="InterPro"/>
</dbReference>
<comment type="caution">
    <text evidence="4">The sequence shown here is derived from an EMBL/GenBank/DDBJ whole genome shotgun (WGS) entry which is preliminary data.</text>
</comment>
<feature type="transmembrane region" description="Helical" evidence="2">
    <location>
        <begin position="265"/>
        <end position="286"/>
    </location>
</feature>
<sequence>MPGFFFGNFESAWHFKLQESKTTGTLKKRREKQKMPRLPRIYIEGALYYITSRGGINQNIFIDVSDYHEYLSLIDKYKKQYGFKLFSYVLLPTHLHMLVELRNNVGVSKIMHDVNSLYTKIYNNRYAKGGHLFQERFSVTLAEKESHLLQLTRYIHLNPKRLGTVENPSDYPYSSYAQYLDATKRNYPEMRDEVEEAFYILKGREEALAEYTKKATPKETNEIERLLHKKKILGSKAFEENVRSAIEESAKQQKQRQVIPKKAQILYLVLGGAIFFVLTIGIVYLYKQNSGLKNRYNETMTHYSDILEMLRRERNRALTENRNAEEYLWKIRLTEKALQELKSEKKSVIQAGKDIDGCAWKIRLAQIDGPKKDFIDLDTIIFEDNYISSEQLRQEGFSTTRYSKKVLKNGNTGWETIQANGTGETAFWRGEWDGRVMRGVLSRRSSDGAVRDFSFAAVGGKIKQEVLR</sequence>